<feature type="domain" description="SusD-like N-terminal" evidence="2">
    <location>
        <begin position="36"/>
        <end position="210"/>
    </location>
</feature>
<evidence type="ECO:0000313" key="4">
    <source>
        <dbReference type="Proteomes" id="UP000398217"/>
    </source>
</evidence>
<organism evidence="3 4">
    <name type="scientific">Capnocytophaga felis</name>
    <dbReference type="NCBI Taxonomy" id="2267611"/>
    <lineage>
        <taxon>Bacteria</taxon>
        <taxon>Pseudomonadati</taxon>
        <taxon>Bacteroidota</taxon>
        <taxon>Flavobacteriia</taxon>
        <taxon>Flavobacteriales</taxon>
        <taxon>Flavobacteriaceae</taxon>
        <taxon>Capnocytophaga</taxon>
    </lineage>
</organism>
<dbReference type="RefSeq" id="WP_155284801.1">
    <property type="nucleotide sequence ID" value="NZ_BLBC01000008.1"/>
</dbReference>
<protein>
    <submittedName>
        <fullName evidence="3">Membrane protein</fullName>
    </submittedName>
</protein>
<dbReference type="OrthoDB" id="5694214at2"/>
<dbReference type="PROSITE" id="PS51257">
    <property type="entry name" value="PROKAR_LIPOPROTEIN"/>
    <property type="match status" value="1"/>
</dbReference>
<accession>A0A5M4B9B5</accession>
<proteinExistence type="predicted"/>
<evidence type="ECO:0000256" key="1">
    <source>
        <dbReference type="SAM" id="SignalP"/>
    </source>
</evidence>
<gene>
    <name evidence="3" type="ORF">RCZ01_14700</name>
</gene>
<dbReference type="InterPro" id="IPR033985">
    <property type="entry name" value="SusD-like_N"/>
</dbReference>
<reference evidence="4" key="1">
    <citation type="journal article" date="2020" name="Int. J. Syst. Evol. Microbiol.">
        <title>Capnocytophaga felis sp. nov. isolated from the feline oral cavity.</title>
        <authorList>
            <person name="Suzuki M."/>
            <person name="Umeda K."/>
            <person name="Kimura M."/>
            <person name="Imaoka K."/>
            <person name="Morikawa S."/>
            <person name="Maeda K."/>
        </authorList>
    </citation>
    <scope>NUCLEOTIDE SEQUENCE [LARGE SCALE GENOMIC DNA]</scope>
    <source>
        <strain evidence="4">KC07070</strain>
    </source>
</reference>
<dbReference type="AlphaFoldDB" id="A0A5M4B9B5"/>
<evidence type="ECO:0000259" key="2">
    <source>
        <dbReference type="Pfam" id="PF14322"/>
    </source>
</evidence>
<evidence type="ECO:0000313" key="3">
    <source>
        <dbReference type="EMBL" id="GET46168.1"/>
    </source>
</evidence>
<sequence>MKKIALILSVVISLFASCSKELDLPSQASLSANAPLSSEDVDKLLNGLYTAVQKPNDYGYFNIMMTEIMGDNFKPYKFQWFQVKNLYEKTIPTKDILLSYQYRDYYKGISRANTILNVPTATNAQKGQARYCRALTYLRLFDIYERVPLVDENYKGEPIAVSSKEAILDFIVEDLKFAKEYSPELDDKRMEQAQKFPTKEAASALLARVYRVRGNMAAATAEAEALITSGKFSLADNPLERTSEVIFRFAGNKAEENGEWGWIMSWEARNWNCFGASDELTALIKGEDTRKILFDFENSADRKGYVFSKKYKTESNSDLLVSRIAEMYLISAEGGNTNRLTELQAVRKSSLSLDDERRLEMSFEWTRWQDLKLKGIENYVPPYPEGALNANTLLGK</sequence>
<dbReference type="Gene3D" id="1.25.40.390">
    <property type="match status" value="1"/>
</dbReference>
<dbReference type="Pfam" id="PF14322">
    <property type="entry name" value="SusD-like_3"/>
    <property type="match status" value="1"/>
</dbReference>
<dbReference type="EMBL" id="BLBC01000008">
    <property type="protein sequence ID" value="GET46168.1"/>
    <property type="molecule type" value="Genomic_DNA"/>
</dbReference>
<keyword evidence="4" id="KW-1185">Reference proteome</keyword>
<feature type="chain" id="PRO_5024456038" evidence="1">
    <location>
        <begin position="19"/>
        <end position="396"/>
    </location>
</feature>
<feature type="signal peptide" evidence="1">
    <location>
        <begin position="1"/>
        <end position="18"/>
    </location>
</feature>
<dbReference type="Proteomes" id="UP000398217">
    <property type="component" value="Unassembled WGS sequence"/>
</dbReference>
<name>A0A5M4B9B5_9FLAO</name>
<comment type="caution">
    <text evidence="3">The sequence shown here is derived from an EMBL/GenBank/DDBJ whole genome shotgun (WGS) entry which is preliminary data.</text>
</comment>
<dbReference type="SUPFAM" id="SSF48452">
    <property type="entry name" value="TPR-like"/>
    <property type="match status" value="1"/>
</dbReference>
<dbReference type="InterPro" id="IPR011990">
    <property type="entry name" value="TPR-like_helical_dom_sf"/>
</dbReference>
<keyword evidence="1" id="KW-0732">Signal</keyword>